<feature type="transmembrane region" description="Helical" evidence="1">
    <location>
        <begin position="272"/>
        <end position="295"/>
    </location>
</feature>
<keyword evidence="1" id="KW-0812">Transmembrane</keyword>
<dbReference type="InterPro" id="IPR050879">
    <property type="entry name" value="Acyltransferase_3"/>
</dbReference>
<feature type="transmembrane region" description="Helical" evidence="1">
    <location>
        <begin position="162"/>
        <end position="180"/>
    </location>
</feature>
<evidence type="ECO:0000256" key="1">
    <source>
        <dbReference type="SAM" id="Phobius"/>
    </source>
</evidence>
<gene>
    <name evidence="3" type="ORF">GOB93_06170</name>
</gene>
<keyword evidence="1" id="KW-0472">Membrane</keyword>
<reference evidence="3 4" key="1">
    <citation type="journal article" date="2020" name="Int. J. Syst. Evol. Microbiol.">
        <title>Novel acetic acid bacteria from cider fermentations: Acetobacter conturbans sp. nov. and Acetobacter fallax sp. nov.</title>
        <authorList>
            <person name="Sombolestani A.S."/>
            <person name="Cleenwerck I."/>
            <person name="Cnockaert M."/>
            <person name="Borremans W."/>
            <person name="Wieme A.D."/>
            <person name="De Vuyst L."/>
            <person name="Vandamme P."/>
        </authorList>
    </citation>
    <scope>NUCLEOTIDE SEQUENCE [LARGE SCALE GENOMIC DNA]</scope>
    <source>
        <strain evidence="3 4">LMG 30640</strain>
    </source>
</reference>
<keyword evidence="1" id="KW-1133">Transmembrane helix</keyword>
<dbReference type="PANTHER" id="PTHR23028">
    <property type="entry name" value="ACETYLTRANSFERASE"/>
    <property type="match status" value="1"/>
</dbReference>
<feature type="transmembrane region" description="Helical" evidence="1">
    <location>
        <begin position="73"/>
        <end position="93"/>
    </location>
</feature>
<comment type="caution">
    <text evidence="3">The sequence shown here is derived from an EMBL/GenBank/DDBJ whole genome shotgun (WGS) entry which is preliminary data.</text>
</comment>
<organism evidence="3 4">
    <name type="scientific">Acetobacter musti</name>
    <dbReference type="NCBI Taxonomy" id="864732"/>
    <lineage>
        <taxon>Bacteria</taxon>
        <taxon>Pseudomonadati</taxon>
        <taxon>Pseudomonadota</taxon>
        <taxon>Alphaproteobacteria</taxon>
        <taxon>Acetobacterales</taxon>
        <taxon>Acetobacteraceae</taxon>
        <taxon>Acetobacter</taxon>
    </lineage>
</organism>
<feature type="transmembrane region" description="Helical" evidence="1">
    <location>
        <begin position="192"/>
        <end position="209"/>
    </location>
</feature>
<feature type="transmembrane region" description="Helical" evidence="1">
    <location>
        <begin position="105"/>
        <end position="124"/>
    </location>
</feature>
<evidence type="ECO:0000313" key="3">
    <source>
        <dbReference type="EMBL" id="NHN84230.1"/>
    </source>
</evidence>
<dbReference type="Proteomes" id="UP000635278">
    <property type="component" value="Unassembled WGS sequence"/>
</dbReference>
<sequence>MPHAYLAVDFFFILSGFVIASANEGQLAAGQLSYGEFVRRRVLRLMPLSCLAVILGCGFLIMRTYAHVRTDPVPVIVGYSLVNLFLIPKLWVTQEPGDFVFPGNGSLWSLSCEMAINLVWARFLSGMRTSFLAVLVILSGAGIVLAFLHRHSLYLGPSIHDVWYGYLRAAYGFLAGVLVYRLRNVLRWNPLWPALSFVLLSFVLFAPVAGNAWTVPAVLFVLPAAVLFGSAAADRPVVRFDGFLGEMSYPLYVAQGFFGLFIYALARKGVLSPVAIFLLSVSGCLLAGWFAWRYFDRPVTAWLKRHPLRVPSFRPATL</sequence>
<dbReference type="RefSeq" id="WP_173582625.1">
    <property type="nucleotide sequence ID" value="NZ_WOTB01000006.1"/>
</dbReference>
<feature type="transmembrane region" description="Helical" evidence="1">
    <location>
        <begin position="249"/>
        <end position="266"/>
    </location>
</feature>
<proteinExistence type="predicted"/>
<dbReference type="EMBL" id="WOTB01000006">
    <property type="protein sequence ID" value="NHN84230.1"/>
    <property type="molecule type" value="Genomic_DNA"/>
</dbReference>
<evidence type="ECO:0000313" key="4">
    <source>
        <dbReference type="Proteomes" id="UP000635278"/>
    </source>
</evidence>
<feature type="transmembrane region" description="Helical" evidence="1">
    <location>
        <begin position="42"/>
        <end position="61"/>
    </location>
</feature>
<accession>A0ABX0JQQ6</accession>
<dbReference type="Pfam" id="PF01757">
    <property type="entry name" value="Acyl_transf_3"/>
    <property type="match status" value="1"/>
</dbReference>
<dbReference type="GO" id="GO:0016746">
    <property type="term" value="F:acyltransferase activity"/>
    <property type="evidence" value="ECO:0007669"/>
    <property type="project" value="UniProtKB-KW"/>
</dbReference>
<name>A0ABX0JQQ6_9PROT</name>
<keyword evidence="3" id="KW-0012">Acyltransferase</keyword>
<feature type="transmembrane region" description="Helical" evidence="1">
    <location>
        <begin position="131"/>
        <end position="150"/>
    </location>
</feature>
<keyword evidence="4" id="KW-1185">Reference proteome</keyword>
<protein>
    <submittedName>
        <fullName evidence="3">Acyltransferase family protein</fullName>
    </submittedName>
</protein>
<feature type="transmembrane region" description="Helical" evidence="1">
    <location>
        <begin position="5"/>
        <end position="22"/>
    </location>
</feature>
<feature type="domain" description="Acyltransferase 3" evidence="2">
    <location>
        <begin position="6"/>
        <end position="289"/>
    </location>
</feature>
<dbReference type="InterPro" id="IPR002656">
    <property type="entry name" value="Acyl_transf_3_dom"/>
</dbReference>
<evidence type="ECO:0000259" key="2">
    <source>
        <dbReference type="Pfam" id="PF01757"/>
    </source>
</evidence>
<keyword evidence="3" id="KW-0808">Transferase</keyword>